<dbReference type="GO" id="GO:0008270">
    <property type="term" value="F:zinc ion binding"/>
    <property type="evidence" value="ECO:0007669"/>
    <property type="project" value="InterPro"/>
</dbReference>
<evidence type="ECO:0000313" key="7">
    <source>
        <dbReference type="Proteomes" id="UP000464751"/>
    </source>
</evidence>
<dbReference type="GO" id="GO:0003676">
    <property type="term" value="F:nucleic acid binding"/>
    <property type="evidence" value="ECO:0007669"/>
    <property type="project" value="InterPro"/>
</dbReference>
<keyword evidence="7" id="KW-1185">Reference proteome</keyword>
<organism evidence="6 7">
    <name type="scientific">Ancylobacter pratisalsi</name>
    <dbReference type="NCBI Taxonomy" id="1745854"/>
    <lineage>
        <taxon>Bacteria</taxon>
        <taxon>Pseudomonadati</taxon>
        <taxon>Pseudomonadota</taxon>
        <taxon>Alphaproteobacteria</taxon>
        <taxon>Hyphomicrobiales</taxon>
        <taxon>Xanthobacteraceae</taxon>
        <taxon>Ancylobacter</taxon>
    </lineage>
</organism>
<dbReference type="RefSeq" id="WP_163073695.1">
    <property type="nucleotide sequence ID" value="NZ_CP048630.1"/>
</dbReference>
<reference evidence="6 7" key="1">
    <citation type="submission" date="2020-02" db="EMBL/GenBank/DDBJ databases">
        <authorList>
            <person name="Li G."/>
        </authorList>
    </citation>
    <scope>NUCLEOTIDE SEQUENCE [LARGE SCALE GENOMIC DNA]</scope>
    <source>
        <strain evidence="6 7">DSM 102029</strain>
    </source>
</reference>
<protein>
    <recommendedName>
        <fullName evidence="4">Putative HNH nuclease YajD</fullName>
    </recommendedName>
</protein>
<evidence type="ECO:0000259" key="5">
    <source>
        <dbReference type="SMART" id="SM00507"/>
    </source>
</evidence>
<dbReference type="PANTHER" id="PTHR41286:SF1">
    <property type="entry name" value="HNH NUCLEASE YAJD-RELATED"/>
    <property type="match status" value="1"/>
</dbReference>
<dbReference type="PANTHER" id="PTHR41286">
    <property type="entry name" value="HNH NUCLEASE YAJD-RELATED"/>
    <property type="match status" value="1"/>
</dbReference>
<evidence type="ECO:0000256" key="4">
    <source>
        <dbReference type="ARBA" id="ARBA00040194"/>
    </source>
</evidence>
<accession>A0A6P1YHT2</accession>
<dbReference type="CDD" id="cd00085">
    <property type="entry name" value="HNHc"/>
    <property type="match status" value="1"/>
</dbReference>
<dbReference type="InterPro" id="IPR003615">
    <property type="entry name" value="HNH_nuc"/>
</dbReference>
<gene>
    <name evidence="6" type="ORF">G3A50_02200</name>
</gene>
<keyword evidence="1" id="KW-0540">Nuclease</keyword>
<dbReference type="GO" id="GO:0005829">
    <property type="term" value="C:cytosol"/>
    <property type="evidence" value="ECO:0007669"/>
    <property type="project" value="TreeGrafter"/>
</dbReference>
<dbReference type="SMART" id="SM00507">
    <property type="entry name" value="HNHc"/>
    <property type="match status" value="1"/>
</dbReference>
<dbReference type="InterPro" id="IPR002711">
    <property type="entry name" value="HNH"/>
</dbReference>
<dbReference type="GO" id="GO:0016787">
    <property type="term" value="F:hydrolase activity"/>
    <property type="evidence" value="ECO:0007669"/>
    <property type="project" value="UniProtKB-KW"/>
</dbReference>
<evidence type="ECO:0000256" key="2">
    <source>
        <dbReference type="ARBA" id="ARBA00022801"/>
    </source>
</evidence>
<proteinExistence type="inferred from homology"/>
<dbReference type="AlphaFoldDB" id="A0A6P1YHT2"/>
<dbReference type="GO" id="GO:0004519">
    <property type="term" value="F:endonuclease activity"/>
    <property type="evidence" value="ECO:0007669"/>
    <property type="project" value="UniProtKB-KW"/>
</dbReference>
<dbReference type="Proteomes" id="UP000464751">
    <property type="component" value="Chromosome"/>
</dbReference>
<name>A0A6P1YHT2_9HYPH</name>
<dbReference type="EMBL" id="CP048630">
    <property type="protein sequence ID" value="QIB32645.1"/>
    <property type="molecule type" value="Genomic_DNA"/>
</dbReference>
<evidence type="ECO:0000256" key="3">
    <source>
        <dbReference type="ARBA" id="ARBA00038412"/>
    </source>
</evidence>
<dbReference type="Pfam" id="PF01844">
    <property type="entry name" value="HNH"/>
    <property type="match status" value="1"/>
</dbReference>
<sequence>MARLSTLPPRLSSLPSRLAVQSHTGPDRDRLRAALAPWRAWYKTARWRALRLSVFSRDLFTCQMAGCGKVEGNTSKLVCDHVRQHRGDEALFWDERNLQTLCKPCHDRVKQAEERRSGL</sequence>
<keyword evidence="2" id="KW-0378">Hydrolase</keyword>
<evidence type="ECO:0000256" key="1">
    <source>
        <dbReference type="ARBA" id="ARBA00022722"/>
    </source>
</evidence>
<feature type="domain" description="HNH nuclease" evidence="5">
    <location>
        <begin position="49"/>
        <end position="107"/>
    </location>
</feature>
<dbReference type="KEGG" id="apra:G3A50_02200"/>
<keyword evidence="6" id="KW-0255">Endonuclease</keyword>
<evidence type="ECO:0000313" key="6">
    <source>
        <dbReference type="EMBL" id="QIB32645.1"/>
    </source>
</evidence>
<comment type="similarity">
    <text evidence="3">Belongs to the HNH nuclease family.</text>
</comment>